<dbReference type="EMBL" id="FZTC01000026">
    <property type="protein sequence ID" value="SNU37183.1"/>
    <property type="molecule type" value="Genomic_DNA"/>
</dbReference>
<protein>
    <submittedName>
        <fullName evidence="1">Uncharacterized protein</fullName>
    </submittedName>
</protein>
<reference evidence="2" key="1">
    <citation type="submission" date="2017-08" db="EMBL/GenBank/DDBJ databases">
        <authorList>
            <person name="Brisse S."/>
        </authorList>
    </citation>
    <scope>NUCLEOTIDE SEQUENCE [LARGE SCALE GENOMIC DNA]</scope>
    <source>
        <strain evidence="2">06D021</strain>
    </source>
</reference>
<gene>
    <name evidence="1" type="ORF">KOSB73_320021</name>
</gene>
<accession>A0A285B8V4</accession>
<proteinExistence type="predicted"/>
<dbReference type="AlphaFoldDB" id="A0A285B8V4"/>
<organism evidence="1 2">
    <name type="scientific">Klebsiella grimontii</name>
    <dbReference type="NCBI Taxonomy" id="2058152"/>
    <lineage>
        <taxon>Bacteria</taxon>
        <taxon>Pseudomonadati</taxon>
        <taxon>Pseudomonadota</taxon>
        <taxon>Gammaproteobacteria</taxon>
        <taxon>Enterobacterales</taxon>
        <taxon>Enterobacteriaceae</taxon>
        <taxon>Klebsiella/Raoultella group</taxon>
        <taxon>Klebsiella</taxon>
    </lineage>
</organism>
<evidence type="ECO:0000313" key="1">
    <source>
        <dbReference type="EMBL" id="SNU37183.1"/>
    </source>
</evidence>
<evidence type="ECO:0000313" key="2">
    <source>
        <dbReference type="Proteomes" id="UP000220639"/>
    </source>
</evidence>
<name>A0A285B8V4_9ENTR</name>
<sequence length="61" mass="7294">MGNALWRKIGKLLLDKFQPKFFLLNALNKVFSNEMAYSKVVNYFIHCQYFTNEFVIKTIRT</sequence>
<dbReference type="Proteomes" id="UP000220639">
    <property type="component" value="Unassembled WGS sequence"/>
</dbReference>